<reference evidence="1 2" key="1">
    <citation type="submission" date="2019-01" db="EMBL/GenBank/DDBJ databases">
        <title>Insights into ecological role of a new deltaproteobacterial order Candidatus Sinidesulfobacterales (Sva0485) by metagenomics and metatranscriptomics.</title>
        <authorList>
            <person name="Tan S."/>
            <person name="Liu J."/>
            <person name="Fang Y."/>
            <person name="Hedlund B.P."/>
            <person name="Lian Z.H."/>
            <person name="Huang L.Y."/>
            <person name="Li J.T."/>
            <person name="Huang L.N."/>
            <person name="Li W.J."/>
            <person name="Jiang H.C."/>
            <person name="Dong H.L."/>
            <person name="Shu W.S."/>
        </authorList>
    </citation>
    <scope>NUCLEOTIDE SEQUENCE [LARGE SCALE GENOMIC DNA]</scope>
    <source>
        <strain evidence="1">AP3</strain>
    </source>
</reference>
<dbReference type="AlphaFoldDB" id="A0A519BDB2"/>
<evidence type="ECO:0000313" key="1">
    <source>
        <dbReference type="EMBL" id="RZD15255.1"/>
    </source>
</evidence>
<dbReference type="SUPFAM" id="SSF75169">
    <property type="entry name" value="DsrEFH-like"/>
    <property type="match status" value="1"/>
</dbReference>
<name>A0A519BDB2_9DELT</name>
<dbReference type="PANTHER" id="PTHR37691">
    <property type="entry name" value="BLR3518 PROTEIN"/>
    <property type="match status" value="1"/>
</dbReference>
<gene>
    <name evidence="1" type="ORF">EVJ47_03015</name>
</gene>
<dbReference type="InterPro" id="IPR027396">
    <property type="entry name" value="DsrEFH-like"/>
</dbReference>
<dbReference type="EMBL" id="SGBD01000001">
    <property type="protein sequence ID" value="RZD15255.1"/>
    <property type="molecule type" value="Genomic_DNA"/>
</dbReference>
<comment type="caution">
    <text evidence="1">The sequence shown here is derived from an EMBL/GenBank/DDBJ whole genome shotgun (WGS) entry which is preliminary data.</text>
</comment>
<protein>
    <submittedName>
        <fullName evidence="1">Uncharacterized protein</fullName>
    </submittedName>
</protein>
<dbReference type="Proteomes" id="UP000320813">
    <property type="component" value="Unassembled WGS sequence"/>
</dbReference>
<organism evidence="1 2">
    <name type="scientific">Candidatus Acidulodesulfobacterium ferriphilum</name>
    <dbReference type="NCBI Taxonomy" id="2597223"/>
    <lineage>
        <taxon>Bacteria</taxon>
        <taxon>Deltaproteobacteria</taxon>
        <taxon>Candidatus Acidulodesulfobacterales</taxon>
        <taxon>Candidatus Acidulodesulfobacterium</taxon>
    </lineage>
</organism>
<dbReference type="Pfam" id="PF02635">
    <property type="entry name" value="DsrE"/>
    <property type="match status" value="1"/>
</dbReference>
<dbReference type="Gene3D" id="3.40.1260.10">
    <property type="entry name" value="DsrEFH-like"/>
    <property type="match status" value="1"/>
</dbReference>
<sequence length="109" mass="11899">MKYVIQAANGTIMPGLLMNVIKNLSAIAETEEINVVIFGPAVVALLHHAQLKEQLRAALTNKTNIYVCRNAMNMFDLKDGDIPDYAKIVPAGVEKIAKLTKEGCVYIAL</sequence>
<proteinExistence type="predicted"/>
<dbReference type="InterPro" id="IPR003787">
    <property type="entry name" value="Sulphur_relay_DsrE/F-like"/>
</dbReference>
<accession>A0A519BDB2</accession>
<evidence type="ECO:0000313" key="2">
    <source>
        <dbReference type="Proteomes" id="UP000320813"/>
    </source>
</evidence>
<dbReference type="PANTHER" id="PTHR37691:SF1">
    <property type="entry name" value="BLR3518 PROTEIN"/>
    <property type="match status" value="1"/>
</dbReference>